<keyword evidence="2" id="KW-0812">Transmembrane</keyword>
<organism evidence="4 5">
    <name type="scientific">Acididesulfobacter guangdongensis</name>
    <dbReference type="NCBI Taxonomy" id="2597225"/>
    <lineage>
        <taxon>Bacteria</taxon>
        <taxon>Deltaproteobacteria</taxon>
        <taxon>Candidatus Acidulodesulfobacterales</taxon>
        <taxon>Candidatus Acididesulfobacter</taxon>
    </lineage>
</organism>
<feature type="domain" description="Zinc-ribbon" evidence="3">
    <location>
        <begin position="3"/>
        <end position="25"/>
    </location>
</feature>
<feature type="compositionally biased region" description="Basic residues" evidence="1">
    <location>
        <begin position="176"/>
        <end position="189"/>
    </location>
</feature>
<keyword evidence="2" id="KW-1133">Transmembrane helix</keyword>
<accession>A0A519BFA3</accession>
<feature type="compositionally biased region" description="Low complexity" evidence="1">
    <location>
        <begin position="195"/>
        <end position="212"/>
    </location>
</feature>
<evidence type="ECO:0000256" key="1">
    <source>
        <dbReference type="SAM" id="MobiDB-lite"/>
    </source>
</evidence>
<dbReference type="Proteomes" id="UP000316562">
    <property type="component" value="Unassembled WGS sequence"/>
</dbReference>
<keyword evidence="2" id="KW-0472">Membrane</keyword>
<dbReference type="InterPro" id="IPR026870">
    <property type="entry name" value="Zinc_ribbon_dom"/>
</dbReference>
<reference evidence="4 5" key="1">
    <citation type="journal article" date="2019" name="ISME J.">
        <title>Insights into ecological role of a new deltaproteobacterial order Candidatus Acidulodesulfobacterales by metagenomics and metatranscriptomics.</title>
        <authorList>
            <person name="Tan S."/>
            <person name="Liu J."/>
            <person name="Fang Y."/>
            <person name="Hedlund B.P."/>
            <person name="Lian Z.H."/>
            <person name="Huang L.Y."/>
            <person name="Li J.T."/>
            <person name="Huang L.N."/>
            <person name="Li W.J."/>
            <person name="Jiang H.C."/>
            <person name="Dong H.L."/>
            <person name="Shu W.S."/>
        </authorList>
    </citation>
    <scope>NUCLEOTIDE SEQUENCE [LARGE SCALE GENOMIC DNA]</scope>
    <source>
        <strain evidence="4">AP2</strain>
    </source>
</reference>
<dbReference type="EMBL" id="SGBC01000003">
    <property type="protein sequence ID" value="RZD15946.1"/>
    <property type="molecule type" value="Genomic_DNA"/>
</dbReference>
<protein>
    <submittedName>
        <fullName evidence="4">Zinc ribbon domain-containing protein</fullName>
    </submittedName>
</protein>
<feature type="compositionally biased region" description="Low complexity" evidence="1">
    <location>
        <begin position="69"/>
        <end position="87"/>
    </location>
</feature>
<proteinExistence type="predicted"/>
<dbReference type="Pfam" id="PF13240">
    <property type="entry name" value="Zn_Ribbon_1"/>
    <property type="match status" value="1"/>
</dbReference>
<name>A0A519BFA3_ACIG2</name>
<evidence type="ECO:0000313" key="5">
    <source>
        <dbReference type="Proteomes" id="UP000316562"/>
    </source>
</evidence>
<gene>
    <name evidence="4" type="ORF">EVJ46_07040</name>
</gene>
<feature type="region of interest" description="Disordered" evidence="1">
    <location>
        <begin position="158"/>
        <end position="212"/>
    </location>
</feature>
<feature type="transmembrane region" description="Helical" evidence="2">
    <location>
        <begin position="116"/>
        <end position="139"/>
    </location>
</feature>
<evidence type="ECO:0000259" key="3">
    <source>
        <dbReference type="Pfam" id="PF13240"/>
    </source>
</evidence>
<feature type="region of interest" description="Disordered" evidence="1">
    <location>
        <begin position="62"/>
        <end position="96"/>
    </location>
</feature>
<evidence type="ECO:0000256" key="2">
    <source>
        <dbReference type="SAM" id="Phobius"/>
    </source>
</evidence>
<comment type="caution">
    <text evidence="4">The sequence shown here is derived from an EMBL/GenBank/DDBJ whole genome shotgun (WGS) entry which is preliminary data.</text>
</comment>
<feature type="compositionally biased region" description="Basic residues" evidence="1">
    <location>
        <begin position="158"/>
        <end position="168"/>
    </location>
</feature>
<sequence length="377" mass="40589">MFFCKNCGAKIDNDNAKFCPKCGQKFEPKQNDQPVKSTDNNANAAEKFNKAAHISQPPIADEIKKSDKNNNNINNNNINNKINSSSNPAPVGNIPHPVKIKKQQIKNNNSNKHGKGLLAVLIVLMVIVLGSAGTLIYFYKTGRLNKYKKEIYRVLHIKQNKSSHKKHQSSLNSSKTKSKKALKKSKVSKKKNETSKSQSSASVSPASSAVPQTAAQNSAPTYVYSNNVSTKHSYANSGNGLTLFKGSLASARAYITGISPLNNSGVGDAPAVIISNVLANGANAAQGKTIVLHSKFYAETPADFSSQSVKLTYEIYGNDFTAYNNSHVNVTKPGIYSVALSISVPADFPTGIYNYTLTVTSTATIEESAAANLKIQQ</sequence>
<evidence type="ECO:0000313" key="4">
    <source>
        <dbReference type="EMBL" id="RZD15946.1"/>
    </source>
</evidence>
<dbReference type="AlphaFoldDB" id="A0A519BFA3"/>